<dbReference type="InterPro" id="IPR036961">
    <property type="entry name" value="Kinesin_motor_dom_sf"/>
</dbReference>
<dbReference type="SUPFAM" id="SSF52540">
    <property type="entry name" value="P-loop containing nucleoside triphosphate hydrolases"/>
    <property type="match status" value="1"/>
</dbReference>
<dbReference type="AlphaFoldDB" id="A0A226E566"/>
<keyword evidence="4 8" id="KW-0067">ATP-binding</keyword>
<feature type="coiled-coil region" evidence="10">
    <location>
        <begin position="545"/>
        <end position="593"/>
    </location>
</feature>
<dbReference type="InterPro" id="IPR019821">
    <property type="entry name" value="Kinesin_motor_CS"/>
</dbReference>
<evidence type="ECO:0000256" key="11">
    <source>
        <dbReference type="SAM" id="MobiDB-lite"/>
    </source>
</evidence>
<evidence type="ECO:0000256" key="5">
    <source>
        <dbReference type="ARBA" id="ARBA00023054"/>
    </source>
</evidence>
<reference evidence="13 14" key="1">
    <citation type="submission" date="2015-12" db="EMBL/GenBank/DDBJ databases">
        <title>The genome of Folsomia candida.</title>
        <authorList>
            <person name="Faddeeva A."/>
            <person name="Derks M.F."/>
            <person name="Anvar Y."/>
            <person name="Smit S."/>
            <person name="Van Straalen N."/>
            <person name="Roelofs D."/>
        </authorList>
    </citation>
    <scope>NUCLEOTIDE SEQUENCE [LARGE SCALE GENOMIC DNA]</scope>
    <source>
        <strain evidence="13 14">VU population</strain>
        <tissue evidence="13">Whole body</tissue>
    </source>
</reference>
<dbReference type="InterPro" id="IPR001752">
    <property type="entry name" value="Kinesin_motor_dom"/>
</dbReference>
<dbReference type="GO" id="GO:0008017">
    <property type="term" value="F:microtubule binding"/>
    <property type="evidence" value="ECO:0007669"/>
    <property type="project" value="InterPro"/>
</dbReference>
<evidence type="ECO:0000256" key="9">
    <source>
        <dbReference type="RuleBase" id="RU000394"/>
    </source>
</evidence>
<keyword evidence="3 8" id="KW-0547">Nucleotide-binding</keyword>
<dbReference type="SMART" id="SM00129">
    <property type="entry name" value="KISc"/>
    <property type="match status" value="1"/>
</dbReference>
<dbReference type="InterPro" id="IPR027640">
    <property type="entry name" value="Kinesin-like_fam"/>
</dbReference>
<dbReference type="OMA" id="IHRQRHF"/>
<evidence type="ECO:0000256" key="7">
    <source>
        <dbReference type="ARBA" id="ARBA00023212"/>
    </source>
</evidence>
<feature type="region of interest" description="Disordered" evidence="11">
    <location>
        <begin position="431"/>
        <end position="467"/>
    </location>
</feature>
<accession>A0A226E566</accession>
<dbReference type="Gene3D" id="3.40.850.10">
    <property type="entry name" value="Kinesin motor domain"/>
    <property type="match status" value="1"/>
</dbReference>
<evidence type="ECO:0000256" key="2">
    <source>
        <dbReference type="ARBA" id="ARBA00022701"/>
    </source>
</evidence>
<dbReference type="InterPro" id="IPR027417">
    <property type="entry name" value="P-loop_NTPase"/>
</dbReference>
<keyword evidence="5 10" id="KW-0175">Coiled coil</keyword>
<feature type="domain" description="Kinesin motor" evidence="12">
    <location>
        <begin position="15"/>
        <end position="393"/>
    </location>
</feature>
<dbReference type="OrthoDB" id="3176171at2759"/>
<evidence type="ECO:0000256" key="3">
    <source>
        <dbReference type="ARBA" id="ARBA00022741"/>
    </source>
</evidence>
<evidence type="ECO:0000256" key="10">
    <source>
        <dbReference type="SAM" id="Coils"/>
    </source>
</evidence>
<feature type="binding site" evidence="8">
    <location>
        <begin position="157"/>
        <end position="164"/>
    </location>
    <ligand>
        <name>ATP</name>
        <dbReference type="ChEBI" id="CHEBI:30616"/>
    </ligand>
</feature>
<dbReference type="PANTHER" id="PTHR47968">
    <property type="entry name" value="CENTROMERE PROTEIN E"/>
    <property type="match status" value="1"/>
</dbReference>
<evidence type="ECO:0000313" key="13">
    <source>
        <dbReference type="EMBL" id="OXA52204.1"/>
    </source>
</evidence>
<evidence type="ECO:0000259" key="12">
    <source>
        <dbReference type="PROSITE" id="PS50067"/>
    </source>
</evidence>
<dbReference type="GO" id="GO:0003777">
    <property type="term" value="F:microtubule motor activity"/>
    <property type="evidence" value="ECO:0007669"/>
    <property type="project" value="InterPro"/>
</dbReference>
<dbReference type="PRINTS" id="PR00380">
    <property type="entry name" value="KINESINHEAVY"/>
</dbReference>
<feature type="compositionally biased region" description="Low complexity" evidence="11">
    <location>
        <begin position="734"/>
        <end position="744"/>
    </location>
</feature>
<dbReference type="PROSITE" id="PS00411">
    <property type="entry name" value="KINESIN_MOTOR_1"/>
    <property type="match status" value="1"/>
</dbReference>
<comment type="caution">
    <text evidence="13">The sequence shown here is derived from an EMBL/GenBank/DDBJ whole genome shotgun (WGS) entry which is preliminary data.</text>
</comment>
<dbReference type="GO" id="GO:0005524">
    <property type="term" value="F:ATP binding"/>
    <property type="evidence" value="ECO:0007669"/>
    <property type="project" value="UniProtKB-UniRule"/>
</dbReference>
<dbReference type="GO" id="GO:0007018">
    <property type="term" value="P:microtubule-based movement"/>
    <property type="evidence" value="ECO:0007669"/>
    <property type="project" value="InterPro"/>
</dbReference>
<comment type="similarity">
    <text evidence="8 9">Belongs to the TRAFAC class myosin-kinesin ATPase superfamily. Kinesin family.</text>
</comment>
<proteinExistence type="inferred from homology"/>
<keyword evidence="7" id="KW-0963">Cytoplasm</keyword>
<keyword evidence="6 8" id="KW-0505">Motor protein</keyword>
<evidence type="ECO:0000256" key="6">
    <source>
        <dbReference type="ARBA" id="ARBA00023175"/>
    </source>
</evidence>
<feature type="region of interest" description="Disordered" evidence="11">
    <location>
        <begin position="673"/>
        <end position="770"/>
    </location>
</feature>
<dbReference type="EMBL" id="LNIX01000007">
    <property type="protein sequence ID" value="OXA52204.1"/>
    <property type="molecule type" value="Genomic_DNA"/>
</dbReference>
<keyword evidence="14" id="KW-1185">Reference proteome</keyword>
<protein>
    <recommendedName>
        <fullName evidence="9">Kinesin-like protein</fullName>
    </recommendedName>
</protein>
<organism evidence="13 14">
    <name type="scientific">Folsomia candida</name>
    <name type="common">Springtail</name>
    <dbReference type="NCBI Taxonomy" id="158441"/>
    <lineage>
        <taxon>Eukaryota</taxon>
        <taxon>Metazoa</taxon>
        <taxon>Ecdysozoa</taxon>
        <taxon>Arthropoda</taxon>
        <taxon>Hexapoda</taxon>
        <taxon>Collembola</taxon>
        <taxon>Entomobryomorpha</taxon>
        <taxon>Isotomoidea</taxon>
        <taxon>Isotomidae</taxon>
        <taxon>Proisotominae</taxon>
        <taxon>Folsomia</taxon>
    </lineage>
</organism>
<name>A0A226E566_FOLCA</name>
<evidence type="ECO:0000256" key="4">
    <source>
        <dbReference type="ARBA" id="ARBA00022840"/>
    </source>
</evidence>
<dbReference type="Proteomes" id="UP000198287">
    <property type="component" value="Unassembled WGS sequence"/>
</dbReference>
<dbReference type="PROSITE" id="PS50067">
    <property type="entry name" value="KINESIN_MOTOR_2"/>
    <property type="match status" value="1"/>
</dbReference>
<comment type="subcellular location">
    <subcellularLocation>
        <location evidence="1">Cytoplasm</location>
        <location evidence="1">Cytoskeleton</location>
    </subcellularLocation>
</comment>
<feature type="compositionally biased region" description="Polar residues" evidence="11">
    <location>
        <begin position="95"/>
        <end position="110"/>
    </location>
</feature>
<sequence length="770" mass="86563">MTKEISSSTATHNERLLVAVRIRPMEHLSEANRVIAALSEKTLVFTEGPNYSGPDKNLSDPESGVYGSGGAGSLGKSVYSTSFGQLPLPHPPPTSRQNRSNPVTQNNGNGFPTEGRVYDFDHVFNEHSSQEEVYRNTTAPLVRSVFEGFCATVFAYGATSSGKTYTMVGTQNDPGIMKRAIDDIFLICSDPDRETKAEVYLSYLEIYNEKIRDLLRPGVNLELREDMEQVHVSGLSEIRATSTNEVINLLHKGNRARTMEPTAANVASSRSHAILLITIRQFNQDDSEVTDGKLYLIDLAGSERASATKNSGLRLREGGHINRSLLALGNCITALAAGDDKYINYRDSKLTRLLKAALGGPSKTVMIAHVSPSIHQREETRNTLLYGQRARAISNRVRKFIYPGQSSETGYIIEELRNEVRRLQNKLLEERSSSPSTFSSSINHHFPTKSTPLPSHPSPPLPPSSNAFYHEGYLDKHEKHELAAIKQTISALFDNEFKLRNDLLKLDGAMLQSALDCEILRLMVLDWENVKNVHKEIDNRDDEEIDSERSEIHTVMNELKQVRQEQDKLLRMRTEVEQDLRAVRSKIAQFEEEASQYLPEVQREILSLLCRLQQDQLNKMSIEIEAELKRRGTLLLRCLRQKALGEAIIHRQRHFISAISGSLPRTLETPSERFLPPLASSSGSSKPGSGDRGVIMAAMGDQNLSRNHHLPPLNSNQSPGIVPKTTKYSDFRQQRLIQRQLLSSSEEDIDERERYRSPRKIKPKSPYPSY</sequence>
<evidence type="ECO:0000256" key="1">
    <source>
        <dbReference type="ARBA" id="ARBA00004245"/>
    </source>
</evidence>
<keyword evidence="2 9" id="KW-0493">Microtubule</keyword>
<keyword evidence="7" id="KW-0206">Cytoskeleton</keyword>
<feature type="compositionally biased region" description="Pro residues" evidence="11">
    <location>
        <begin position="454"/>
        <end position="463"/>
    </location>
</feature>
<dbReference type="STRING" id="158441.A0A226E566"/>
<evidence type="ECO:0000313" key="14">
    <source>
        <dbReference type="Proteomes" id="UP000198287"/>
    </source>
</evidence>
<dbReference type="GO" id="GO:0005874">
    <property type="term" value="C:microtubule"/>
    <property type="evidence" value="ECO:0007669"/>
    <property type="project" value="UniProtKB-KW"/>
</dbReference>
<dbReference type="PANTHER" id="PTHR47968:SF13">
    <property type="entry name" value="KINESIN-LIKE PROTEIN KIF19 ISOFORM X1"/>
    <property type="match status" value="1"/>
</dbReference>
<evidence type="ECO:0000256" key="8">
    <source>
        <dbReference type="PROSITE-ProRule" id="PRU00283"/>
    </source>
</evidence>
<gene>
    <name evidence="13" type="ORF">Fcan01_13482</name>
</gene>
<feature type="region of interest" description="Disordered" evidence="11">
    <location>
        <begin position="46"/>
        <end position="112"/>
    </location>
</feature>
<dbReference type="Pfam" id="PF00225">
    <property type="entry name" value="Kinesin"/>
    <property type="match status" value="1"/>
</dbReference>